<name>A0A6A7A4A0_9PLEO</name>
<evidence type="ECO:0000313" key="1">
    <source>
        <dbReference type="EMBL" id="KAF2827618.1"/>
    </source>
</evidence>
<dbReference type="AlphaFoldDB" id="A0A6A7A4A0"/>
<accession>A0A6A7A4A0</accession>
<dbReference type="Proteomes" id="UP000799424">
    <property type="component" value="Unassembled WGS sequence"/>
</dbReference>
<gene>
    <name evidence="1" type="ORF">CC86DRAFT_321842</name>
</gene>
<sequence>MDDPNNHDFLLPRHDIPIRLIPHAILEDFSDDFYRICWKPAEEGIVPEQPQLIRKHKLAEDYPHVVAAWEAKQREEKEDMRRTEGEFVAFAGRFFDRSQDERLSAQVHRRVDCDQRLLPGMYQHWGEVRSCETHPPIRAKVRVCKGCRVSHYAQESREFDRQLIMARGARVPVCESCAAIAMEQHGMGYRGCVCDSRWTCFRCREAELAQLAKAREEHVEGRCGRCSKTGDLVQYVDFCLHCPEWRIYA</sequence>
<reference evidence="1" key="1">
    <citation type="journal article" date="2020" name="Stud. Mycol.">
        <title>101 Dothideomycetes genomes: a test case for predicting lifestyles and emergence of pathogens.</title>
        <authorList>
            <person name="Haridas S."/>
            <person name="Albert R."/>
            <person name="Binder M."/>
            <person name="Bloem J."/>
            <person name="Labutti K."/>
            <person name="Salamov A."/>
            <person name="Andreopoulos B."/>
            <person name="Baker S."/>
            <person name="Barry K."/>
            <person name="Bills G."/>
            <person name="Bluhm B."/>
            <person name="Cannon C."/>
            <person name="Castanera R."/>
            <person name="Culley D."/>
            <person name="Daum C."/>
            <person name="Ezra D."/>
            <person name="Gonzalez J."/>
            <person name="Henrissat B."/>
            <person name="Kuo A."/>
            <person name="Liang C."/>
            <person name="Lipzen A."/>
            <person name="Lutzoni F."/>
            <person name="Magnuson J."/>
            <person name="Mondo S."/>
            <person name="Nolan M."/>
            <person name="Ohm R."/>
            <person name="Pangilinan J."/>
            <person name="Park H.-J."/>
            <person name="Ramirez L."/>
            <person name="Alfaro M."/>
            <person name="Sun H."/>
            <person name="Tritt A."/>
            <person name="Yoshinaga Y."/>
            <person name="Zwiers L.-H."/>
            <person name="Turgeon B."/>
            <person name="Goodwin S."/>
            <person name="Spatafora J."/>
            <person name="Crous P."/>
            <person name="Grigoriev I."/>
        </authorList>
    </citation>
    <scope>NUCLEOTIDE SEQUENCE</scope>
    <source>
        <strain evidence="1">CBS 113818</strain>
    </source>
</reference>
<keyword evidence="2" id="KW-1185">Reference proteome</keyword>
<feature type="non-terminal residue" evidence="1">
    <location>
        <position position="249"/>
    </location>
</feature>
<evidence type="ECO:0000313" key="2">
    <source>
        <dbReference type="Proteomes" id="UP000799424"/>
    </source>
</evidence>
<organism evidence="1 2">
    <name type="scientific">Ophiobolus disseminans</name>
    <dbReference type="NCBI Taxonomy" id="1469910"/>
    <lineage>
        <taxon>Eukaryota</taxon>
        <taxon>Fungi</taxon>
        <taxon>Dikarya</taxon>
        <taxon>Ascomycota</taxon>
        <taxon>Pezizomycotina</taxon>
        <taxon>Dothideomycetes</taxon>
        <taxon>Pleosporomycetidae</taxon>
        <taxon>Pleosporales</taxon>
        <taxon>Pleosporineae</taxon>
        <taxon>Phaeosphaeriaceae</taxon>
        <taxon>Ophiobolus</taxon>
    </lineage>
</organism>
<protein>
    <submittedName>
        <fullName evidence="1">Uncharacterized protein</fullName>
    </submittedName>
</protein>
<dbReference type="OrthoDB" id="3754550at2759"/>
<dbReference type="EMBL" id="MU006224">
    <property type="protein sequence ID" value="KAF2827618.1"/>
    <property type="molecule type" value="Genomic_DNA"/>
</dbReference>
<proteinExistence type="predicted"/>